<comment type="caution">
    <text evidence="3">The sequence shown here is derived from an EMBL/GenBank/DDBJ whole genome shotgun (WGS) entry which is preliminary data.</text>
</comment>
<evidence type="ECO:0000256" key="1">
    <source>
        <dbReference type="SAM" id="SignalP"/>
    </source>
</evidence>
<dbReference type="EMBL" id="BAABJK010000004">
    <property type="protein sequence ID" value="GAA4967402.1"/>
    <property type="molecule type" value="Genomic_DNA"/>
</dbReference>
<gene>
    <name evidence="3" type="ORF">GCM10023315_16030</name>
</gene>
<proteinExistence type="predicted"/>
<reference evidence="4" key="1">
    <citation type="journal article" date="2019" name="Int. J. Syst. Evol. Microbiol.">
        <title>The Global Catalogue of Microorganisms (GCM) 10K type strain sequencing project: providing services to taxonomists for standard genome sequencing and annotation.</title>
        <authorList>
            <consortium name="The Broad Institute Genomics Platform"/>
            <consortium name="The Broad Institute Genome Sequencing Center for Infectious Disease"/>
            <person name="Wu L."/>
            <person name="Ma J."/>
        </authorList>
    </citation>
    <scope>NUCLEOTIDE SEQUENCE [LARGE SCALE GENOMIC DNA]</scope>
    <source>
        <strain evidence="4">JCM 18287</strain>
    </source>
</reference>
<sequence length="136" mass="15130">MKKVLFVCLFLVASATQVQAQEDNLDFKNETIEFIKLTGATAAFENAISQIGAMVSAENKEAYTKEANATLVGLYDKMAGLYMEEFNQSEIKELVAFYNTDLGKKLAEKQLGLTQKAMMYGQSWGMEVQGIATKYK</sequence>
<evidence type="ECO:0000313" key="3">
    <source>
        <dbReference type="EMBL" id="GAA4967402.1"/>
    </source>
</evidence>
<keyword evidence="1" id="KW-0732">Signal</keyword>
<evidence type="ECO:0000313" key="4">
    <source>
        <dbReference type="Proteomes" id="UP001501692"/>
    </source>
</evidence>
<accession>A0ABP9HCB8</accession>
<dbReference type="Pfam" id="PF09832">
    <property type="entry name" value="DUF2059"/>
    <property type="match status" value="1"/>
</dbReference>
<name>A0ABP9HCB8_9FLAO</name>
<keyword evidence="4" id="KW-1185">Reference proteome</keyword>
<feature type="domain" description="DUF2059" evidence="2">
    <location>
        <begin position="76"/>
        <end position="129"/>
    </location>
</feature>
<dbReference type="RefSeq" id="WP_345166796.1">
    <property type="nucleotide sequence ID" value="NZ_BAABJK010000004.1"/>
</dbReference>
<feature type="chain" id="PRO_5045196180" description="DUF2059 domain-containing protein" evidence="1">
    <location>
        <begin position="21"/>
        <end position="136"/>
    </location>
</feature>
<evidence type="ECO:0000259" key="2">
    <source>
        <dbReference type="Pfam" id="PF09832"/>
    </source>
</evidence>
<dbReference type="Proteomes" id="UP001501692">
    <property type="component" value="Unassembled WGS sequence"/>
</dbReference>
<protein>
    <recommendedName>
        <fullName evidence="2">DUF2059 domain-containing protein</fullName>
    </recommendedName>
</protein>
<organism evidence="3 4">
    <name type="scientific">Algibacter aquimarinus</name>
    <dbReference type="NCBI Taxonomy" id="1136748"/>
    <lineage>
        <taxon>Bacteria</taxon>
        <taxon>Pseudomonadati</taxon>
        <taxon>Bacteroidota</taxon>
        <taxon>Flavobacteriia</taxon>
        <taxon>Flavobacteriales</taxon>
        <taxon>Flavobacteriaceae</taxon>
        <taxon>Algibacter</taxon>
    </lineage>
</organism>
<dbReference type="InterPro" id="IPR018637">
    <property type="entry name" value="DUF2059"/>
</dbReference>
<feature type="signal peptide" evidence="1">
    <location>
        <begin position="1"/>
        <end position="20"/>
    </location>
</feature>